<protein>
    <recommendedName>
        <fullName evidence="1">diguanylate cyclase</fullName>
        <ecNumber evidence="1">2.7.7.65</ecNumber>
    </recommendedName>
</protein>
<keyword evidence="3" id="KW-0472">Membrane</keyword>
<proteinExistence type="predicted"/>
<organism evidence="5 6">
    <name type="scientific">Desulfovibrio desulfuricans</name>
    <dbReference type="NCBI Taxonomy" id="876"/>
    <lineage>
        <taxon>Bacteria</taxon>
        <taxon>Pseudomonadati</taxon>
        <taxon>Thermodesulfobacteriota</taxon>
        <taxon>Desulfovibrionia</taxon>
        <taxon>Desulfovibrionales</taxon>
        <taxon>Desulfovibrionaceae</taxon>
        <taxon>Desulfovibrio</taxon>
    </lineage>
</organism>
<dbReference type="InterPro" id="IPR043128">
    <property type="entry name" value="Rev_trsase/Diguanyl_cyclase"/>
</dbReference>
<dbReference type="PROSITE" id="PS50887">
    <property type="entry name" value="GGDEF"/>
    <property type="match status" value="1"/>
</dbReference>
<accession>A0AA94HT64</accession>
<gene>
    <name evidence="5" type="ORF">SAMN02910291_01667</name>
</gene>
<evidence type="ECO:0000313" key="6">
    <source>
        <dbReference type="Proteomes" id="UP000182680"/>
    </source>
</evidence>
<dbReference type="Pfam" id="PF00990">
    <property type="entry name" value="GGDEF"/>
    <property type="match status" value="1"/>
</dbReference>
<evidence type="ECO:0000256" key="3">
    <source>
        <dbReference type="SAM" id="Phobius"/>
    </source>
</evidence>
<evidence type="ECO:0000259" key="4">
    <source>
        <dbReference type="PROSITE" id="PS50887"/>
    </source>
</evidence>
<dbReference type="NCBIfam" id="TIGR00254">
    <property type="entry name" value="GGDEF"/>
    <property type="match status" value="1"/>
</dbReference>
<keyword evidence="3" id="KW-0812">Transmembrane</keyword>
<keyword evidence="3" id="KW-1133">Transmembrane helix</keyword>
<feature type="domain" description="GGDEF" evidence="4">
    <location>
        <begin position="268"/>
        <end position="397"/>
    </location>
</feature>
<dbReference type="InterPro" id="IPR050469">
    <property type="entry name" value="Diguanylate_Cyclase"/>
</dbReference>
<dbReference type="EC" id="2.7.7.65" evidence="1"/>
<sequence length="397" mass="44487">MLQNQHKNRTNSKPVSKPLFGTERKILLLVITSIFSTALFTVFVFHHYLSSDLNYRILSRSDAIFSLLLSRIPAQSVTDINTPDDSHEILYKRVQTLLDGVRKTTAVRYLYTAKRNAEGRAIYVVDGLPPDSEDFRQAGNLIEDEVAPVANICLDGKSFLGTKVMDTSWGKIIPACEPIKLNGITVGALIIEFDVNSFAESARRSSLICLAFSIGFAMAAATVTTWLLRKLSVPLYRKLAYTDLLTGTLNRNAFEEKIRKIDEECRQDGLVILTCDINMLKTINDQGGHAAGDAHICALARLLENHLMAFGKTYRIGGDEFASLLYNLPPEKLEEKMKNLFSLTQKMQISGFRLEFAYGMAQFDSRQDKDVQNTLKRADARMYAHKSLLKQTGSNTL</sequence>
<dbReference type="SUPFAM" id="SSF55073">
    <property type="entry name" value="Nucleotide cyclase"/>
    <property type="match status" value="1"/>
</dbReference>
<feature type="transmembrane region" description="Helical" evidence="3">
    <location>
        <begin position="26"/>
        <end position="49"/>
    </location>
</feature>
<dbReference type="CDD" id="cd01949">
    <property type="entry name" value="GGDEF"/>
    <property type="match status" value="1"/>
</dbReference>
<dbReference type="InterPro" id="IPR000160">
    <property type="entry name" value="GGDEF_dom"/>
</dbReference>
<dbReference type="InterPro" id="IPR029787">
    <property type="entry name" value="Nucleotide_cyclase"/>
</dbReference>
<dbReference type="SMART" id="SM00267">
    <property type="entry name" value="GGDEF"/>
    <property type="match status" value="1"/>
</dbReference>
<evidence type="ECO:0000313" key="5">
    <source>
        <dbReference type="EMBL" id="SFW51852.1"/>
    </source>
</evidence>
<dbReference type="PANTHER" id="PTHR45138">
    <property type="entry name" value="REGULATORY COMPONENTS OF SENSORY TRANSDUCTION SYSTEM"/>
    <property type="match status" value="1"/>
</dbReference>
<evidence type="ECO:0000256" key="1">
    <source>
        <dbReference type="ARBA" id="ARBA00012528"/>
    </source>
</evidence>
<dbReference type="Proteomes" id="UP000182680">
    <property type="component" value="Unassembled WGS sequence"/>
</dbReference>
<feature type="transmembrane region" description="Helical" evidence="3">
    <location>
        <begin position="205"/>
        <end position="228"/>
    </location>
</feature>
<dbReference type="EMBL" id="FPIW01000027">
    <property type="protein sequence ID" value="SFW51852.1"/>
    <property type="molecule type" value="Genomic_DNA"/>
</dbReference>
<reference evidence="6" key="1">
    <citation type="submission" date="2016-11" db="EMBL/GenBank/DDBJ databases">
        <authorList>
            <person name="Jaros S."/>
            <person name="Januszkiewicz K."/>
            <person name="Wedrychowicz H."/>
        </authorList>
    </citation>
    <scope>NUCLEOTIDE SEQUENCE [LARGE SCALE GENOMIC DNA]</scope>
    <source>
        <strain evidence="6">DSM 7057</strain>
    </source>
</reference>
<dbReference type="Gene3D" id="3.30.70.270">
    <property type="match status" value="1"/>
</dbReference>
<dbReference type="AlphaFoldDB" id="A0AA94HT64"/>
<name>A0AA94HT64_DESDE</name>
<dbReference type="GO" id="GO:0052621">
    <property type="term" value="F:diguanylate cyclase activity"/>
    <property type="evidence" value="ECO:0007669"/>
    <property type="project" value="UniProtKB-EC"/>
</dbReference>
<comment type="caution">
    <text evidence="5">The sequence shown here is derived from an EMBL/GenBank/DDBJ whole genome shotgun (WGS) entry which is preliminary data.</text>
</comment>
<dbReference type="PANTHER" id="PTHR45138:SF9">
    <property type="entry name" value="DIGUANYLATE CYCLASE DGCM-RELATED"/>
    <property type="match status" value="1"/>
</dbReference>
<comment type="catalytic activity">
    <reaction evidence="2">
        <text>2 GTP = 3',3'-c-di-GMP + 2 diphosphate</text>
        <dbReference type="Rhea" id="RHEA:24898"/>
        <dbReference type="ChEBI" id="CHEBI:33019"/>
        <dbReference type="ChEBI" id="CHEBI:37565"/>
        <dbReference type="ChEBI" id="CHEBI:58805"/>
        <dbReference type="EC" id="2.7.7.65"/>
    </reaction>
</comment>
<evidence type="ECO:0000256" key="2">
    <source>
        <dbReference type="ARBA" id="ARBA00034247"/>
    </source>
</evidence>